<accession>A0A1G6UJ01</accession>
<evidence type="ECO:0000256" key="1">
    <source>
        <dbReference type="SAM" id="MobiDB-lite"/>
    </source>
</evidence>
<protein>
    <submittedName>
        <fullName evidence="2">Uncharacterized protein</fullName>
    </submittedName>
</protein>
<feature type="region of interest" description="Disordered" evidence="1">
    <location>
        <begin position="37"/>
        <end position="56"/>
    </location>
</feature>
<dbReference type="AlphaFoldDB" id="A0A1G6UJ01"/>
<evidence type="ECO:0000313" key="2">
    <source>
        <dbReference type="EMBL" id="SDD40696.1"/>
    </source>
</evidence>
<reference evidence="2 3" key="1">
    <citation type="submission" date="2016-10" db="EMBL/GenBank/DDBJ databases">
        <authorList>
            <person name="de Groot N.N."/>
        </authorList>
    </citation>
    <scope>NUCLEOTIDE SEQUENCE [LARGE SCALE GENOMIC DNA]</scope>
    <source>
        <strain evidence="2 3">CGMCC 1.9109</strain>
    </source>
</reference>
<organism evidence="2 3">
    <name type="scientific">Kordiimonas lacus</name>
    <dbReference type="NCBI Taxonomy" id="637679"/>
    <lineage>
        <taxon>Bacteria</taxon>
        <taxon>Pseudomonadati</taxon>
        <taxon>Pseudomonadota</taxon>
        <taxon>Alphaproteobacteria</taxon>
        <taxon>Kordiimonadales</taxon>
        <taxon>Kordiimonadaceae</taxon>
        <taxon>Kordiimonas</taxon>
    </lineage>
</organism>
<name>A0A1G6UJ01_9PROT</name>
<dbReference type="EMBL" id="FNAK01000001">
    <property type="protein sequence ID" value="SDD40696.1"/>
    <property type="molecule type" value="Genomic_DNA"/>
</dbReference>
<keyword evidence="3" id="KW-1185">Reference proteome</keyword>
<evidence type="ECO:0000313" key="3">
    <source>
        <dbReference type="Proteomes" id="UP000183685"/>
    </source>
</evidence>
<sequence length="83" mass="9891">MRAIFYKRPRHESISNFRTHSILKISADWRKCGHMSEKTKQDVPVKQDSGKLKDAEKQARLAEALRANLRRRKEQQRTRKTED</sequence>
<dbReference type="Proteomes" id="UP000183685">
    <property type="component" value="Unassembled WGS sequence"/>
</dbReference>
<gene>
    <name evidence="2" type="ORF">SAMN04488071_0590</name>
</gene>
<proteinExistence type="predicted"/>